<dbReference type="Proteomes" id="UP000345266">
    <property type="component" value="Unassembled WGS sequence"/>
</dbReference>
<reference evidence="1 2" key="1">
    <citation type="submission" date="2019-07" db="EMBL/GenBank/DDBJ databases">
        <authorList>
            <person name="Hibberd C M."/>
            <person name="Gehrig L. J."/>
            <person name="Chang H.-W."/>
            <person name="Venkatesh S."/>
        </authorList>
    </citation>
    <scope>NUCLEOTIDE SEQUENCE [LARGE SCALE GENOMIC DNA]</scope>
    <source>
        <strain evidence="1">Bifidobacterium_longum_subsp_infantis_JG_Bg463</strain>
    </source>
</reference>
<gene>
    <name evidence="1" type="ORF">BLJG463_00483</name>
</gene>
<proteinExistence type="predicted"/>
<dbReference type="EMBL" id="CABHNT010000006">
    <property type="protein sequence ID" value="VUX29951.1"/>
    <property type="molecule type" value="Genomic_DNA"/>
</dbReference>
<dbReference type="AlphaFoldDB" id="A0A564VC40"/>
<accession>A0A564VC40</accession>
<name>A0A564VC40_BIFLI</name>
<sequence length="258" mass="28334">MANITKPAVERHSCDIAGCASMAENPMYWGVSFPVIAQDNYDDGSYFGGTRTRIINRTLDLCEHHAGTLLALHGQHTSNYGEAWTDDGPELQAHDARREQAKGRRAMTEVDKAVKQLNDSGIPAMRSSDPDYLVFEIGESVFRALLSADPTHAASRLIEAVRNRGKILDGYRKTVAGLGRVEALEADDVYWDDLFSNGDPVETGAVIFQSQGAEDHPISLDLLIMSDGTWQPDGFDSDREGTAADVRGYLSQWTGDNR</sequence>
<evidence type="ECO:0000313" key="1">
    <source>
        <dbReference type="EMBL" id="VUX29951.1"/>
    </source>
</evidence>
<dbReference type="RefSeq" id="WP_234884624.1">
    <property type="nucleotide sequence ID" value="NZ_CABHND010000002.1"/>
</dbReference>
<organism evidence="1 2">
    <name type="scientific">Bifidobacterium longum subsp. infantis</name>
    <dbReference type="NCBI Taxonomy" id="1682"/>
    <lineage>
        <taxon>Bacteria</taxon>
        <taxon>Bacillati</taxon>
        <taxon>Actinomycetota</taxon>
        <taxon>Actinomycetes</taxon>
        <taxon>Bifidobacteriales</taxon>
        <taxon>Bifidobacteriaceae</taxon>
        <taxon>Bifidobacterium</taxon>
    </lineage>
</organism>
<evidence type="ECO:0000313" key="2">
    <source>
        <dbReference type="Proteomes" id="UP000345266"/>
    </source>
</evidence>
<protein>
    <submittedName>
        <fullName evidence="1">Uncharacterized protein</fullName>
    </submittedName>
</protein>